<keyword evidence="2" id="KW-1185">Reference proteome</keyword>
<dbReference type="Proteomes" id="UP000276133">
    <property type="component" value="Unassembled WGS sequence"/>
</dbReference>
<sequence>MPLSLAYCSHLVSGFSFGIGFSRGRVVLGAGNLAIITSSIFSTGIPIVQACFKKESGSFLNSDESIGLGSNCTRFPIS</sequence>
<comment type="caution">
    <text evidence="1">The sequence shown here is derived from an EMBL/GenBank/DDBJ whole genome shotgun (WGS) entry which is preliminary data.</text>
</comment>
<accession>A0A3M7QCM4</accession>
<evidence type="ECO:0000313" key="2">
    <source>
        <dbReference type="Proteomes" id="UP000276133"/>
    </source>
</evidence>
<proteinExistence type="predicted"/>
<evidence type="ECO:0000313" key="1">
    <source>
        <dbReference type="EMBL" id="RNA08705.1"/>
    </source>
</evidence>
<dbReference type="AlphaFoldDB" id="A0A3M7QCM4"/>
<gene>
    <name evidence="1" type="ORF">BpHYR1_033954</name>
</gene>
<organism evidence="1 2">
    <name type="scientific">Brachionus plicatilis</name>
    <name type="common">Marine rotifer</name>
    <name type="synonym">Brachionus muelleri</name>
    <dbReference type="NCBI Taxonomy" id="10195"/>
    <lineage>
        <taxon>Eukaryota</taxon>
        <taxon>Metazoa</taxon>
        <taxon>Spiralia</taxon>
        <taxon>Gnathifera</taxon>
        <taxon>Rotifera</taxon>
        <taxon>Eurotatoria</taxon>
        <taxon>Monogononta</taxon>
        <taxon>Pseudotrocha</taxon>
        <taxon>Ploima</taxon>
        <taxon>Brachionidae</taxon>
        <taxon>Brachionus</taxon>
    </lineage>
</organism>
<dbReference type="EMBL" id="REGN01006654">
    <property type="protein sequence ID" value="RNA08705.1"/>
    <property type="molecule type" value="Genomic_DNA"/>
</dbReference>
<reference evidence="1 2" key="1">
    <citation type="journal article" date="2018" name="Sci. Rep.">
        <title>Genomic signatures of local adaptation to the degree of environmental predictability in rotifers.</title>
        <authorList>
            <person name="Franch-Gras L."/>
            <person name="Hahn C."/>
            <person name="Garcia-Roger E.M."/>
            <person name="Carmona M.J."/>
            <person name="Serra M."/>
            <person name="Gomez A."/>
        </authorList>
    </citation>
    <scope>NUCLEOTIDE SEQUENCE [LARGE SCALE GENOMIC DNA]</scope>
    <source>
        <strain evidence="1">HYR1</strain>
    </source>
</reference>
<protein>
    <submittedName>
        <fullName evidence="1">Uncharacterized protein</fullName>
    </submittedName>
</protein>
<name>A0A3M7QCM4_BRAPC</name>